<gene>
    <name evidence="3" type="ORF">COU17_01210</name>
</gene>
<comment type="caution">
    <text evidence="3">The sequence shown here is derived from an EMBL/GenBank/DDBJ whole genome shotgun (WGS) entry which is preliminary data.</text>
</comment>
<dbReference type="InterPro" id="IPR047197">
    <property type="entry name" value="THYN1-like_EVE"/>
</dbReference>
<dbReference type="CDD" id="cd21133">
    <property type="entry name" value="EVE"/>
    <property type="match status" value="1"/>
</dbReference>
<dbReference type="AlphaFoldDB" id="A0A2M6WEL2"/>
<name>A0A2M6WEL2_9BACT</name>
<dbReference type="InterPro" id="IPR002740">
    <property type="entry name" value="EVE_domain"/>
</dbReference>
<dbReference type="PANTHER" id="PTHR14087">
    <property type="entry name" value="THYMOCYTE NUCLEAR PROTEIN 1"/>
    <property type="match status" value="1"/>
</dbReference>
<dbReference type="Gene3D" id="3.10.590.10">
    <property type="entry name" value="ph1033 like domains"/>
    <property type="match status" value="1"/>
</dbReference>
<evidence type="ECO:0000256" key="1">
    <source>
        <dbReference type="ARBA" id="ARBA00022553"/>
    </source>
</evidence>
<evidence type="ECO:0000313" key="3">
    <source>
        <dbReference type="EMBL" id="PIT91228.1"/>
    </source>
</evidence>
<dbReference type="PANTHER" id="PTHR14087:SF7">
    <property type="entry name" value="THYMOCYTE NUCLEAR PROTEIN 1"/>
    <property type="match status" value="1"/>
</dbReference>
<dbReference type="Proteomes" id="UP000228809">
    <property type="component" value="Unassembled WGS sequence"/>
</dbReference>
<dbReference type="EMBL" id="PFBJ01000006">
    <property type="protein sequence ID" value="PIT91228.1"/>
    <property type="molecule type" value="Genomic_DNA"/>
</dbReference>
<feature type="domain" description="EVE" evidence="2">
    <location>
        <begin position="2"/>
        <end position="148"/>
    </location>
</feature>
<accession>A0A2M6WEL2</accession>
<organism evidence="3 4">
    <name type="scientific">Candidatus Kaiserbacteria bacterium CG10_big_fil_rev_8_21_14_0_10_49_17</name>
    <dbReference type="NCBI Taxonomy" id="1974609"/>
    <lineage>
        <taxon>Bacteria</taxon>
        <taxon>Candidatus Kaiseribacteriota</taxon>
    </lineage>
</organism>
<proteinExistence type="predicted"/>
<evidence type="ECO:0000259" key="2">
    <source>
        <dbReference type="Pfam" id="PF01878"/>
    </source>
</evidence>
<dbReference type="Pfam" id="PF01878">
    <property type="entry name" value="EVE"/>
    <property type="match status" value="1"/>
</dbReference>
<dbReference type="SUPFAM" id="SSF88697">
    <property type="entry name" value="PUA domain-like"/>
    <property type="match status" value="1"/>
</dbReference>
<dbReference type="InterPro" id="IPR015947">
    <property type="entry name" value="PUA-like_sf"/>
</dbReference>
<dbReference type="FunFam" id="3.10.590.10:FF:000003">
    <property type="entry name" value="Thymocyte nuclear protein 1"/>
    <property type="match status" value="1"/>
</dbReference>
<evidence type="ECO:0000313" key="4">
    <source>
        <dbReference type="Proteomes" id="UP000228809"/>
    </source>
</evidence>
<protein>
    <submittedName>
        <fullName evidence="3">EVE domain-containing protein</fullName>
    </submittedName>
</protein>
<reference evidence="4" key="1">
    <citation type="submission" date="2017-09" db="EMBL/GenBank/DDBJ databases">
        <title>Depth-based differentiation of microbial function through sediment-hosted aquifers and enrichment of novel symbionts in the deep terrestrial subsurface.</title>
        <authorList>
            <person name="Probst A.J."/>
            <person name="Ladd B."/>
            <person name="Jarett J.K."/>
            <person name="Geller-Mcgrath D.E."/>
            <person name="Sieber C.M.K."/>
            <person name="Emerson J.B."/>
            <person name="Anantharaman K."/>
            <person name="Thomas B.C."/>
            <person name="Malmstrom R."/>
            <person name="Stieglmeier M."/>
            <person name="Klingl A."/>
            <person name="Woyke T."/>
            <person name="Ryan C.M."/>
            <person name="Banfield J.F."/>
        </authorList>
    </citation>
    <scope>NUCLEOTIDE SEQUENCE [LARGE SCALE GENOMIC DNA]</scope>
</reference>
<sequence length="154" mass="17912">MNYWLFKSEPDCFSLQDLKKKKTEHWDGVRNYQARNFLRDEIEKGDMVIFYHSSCAEPSAAGVAKVVRSGYPDFTAWDPHSEHPDPKSTKENPRWYMVDVQFEREFKNPVTLREMRTMAGLEGMQLLAQGNRLSVMPISKQHFEIIVKAGGKKK</sequence>
<dbReference type="InterPro" id="IPR052181">
    <property type="entry name" value="5hmC_binding"/>
</dbReference>
<keyword evidence="1" id="KW-0597">Phosphoprotein</keyword>